<protein>
    <submittedName>
        <fullName evidence="1">Uncharacterized protein</fullName>
    </submittedName>
</protein>
<organism evidence="1 2">
    <name type="scientific">Christiangramia fulva</name>
    <dbReference type="NCBI Taxonomy" id="2126553"/>
    <lineage>
        <taxon>Bacteria</taxon>
        <taxon>Pseudomonadati</taxon>
        <taxon>Bacteroidota</taxon>
        <taxon>Flavobacteriia</taxon>
        <taxon>Flavobacteriales</taxon>
        <taxon>Flavobacteriaceae</taxon>
        <taxon>Christiangramia</taxon>
    </lineage>
</organism>
<sequence length="130" mass="15016">MNIIKSKTFRAVATFGLKRGYREELIPLREFKLKLVAAQAQVHKELDIQLSTKISHCDIVFSGQDEPSIEISFIQYPKFPKKESVLREGILKLVEILMKSLDQNRVVIVFDDKTYMLEENSENLDPGINF</sequence>
<dbReference type="AlphaFoldDB" id="A0A2R3Z3C5"/>
<proteinExistence type="predicted"/>
<gene>
    <name evidence="1" type="ORF">C7S20_05515</name>
</gene>
<dbReference type="OrthoDB" id="1450356at2"/>
<dbReference type="Proteomes" id="UP000241507">
    <property type="component" value="Chromosome"/>
</dbReference>
<accession>A0A2R3Z3C5</accession>
<evidence type="ECO:0000313" key="1">
    <source>
        <dbReference type="EMBL" id="AVR44766.1"/>
    </source>
</evidence>
<keyword evidence="2" id="KW-1185">Reference proteome</keyword>
<name>A0A2R3Z3C5_9FLAO</name>
<dbReference type="RefSeq" id="WP_107011544.1">
    <property type="nucleotide sequence ID" value="NZ_CP028136.1"/>
</dbReference>
<evidence type="ECO:0000313" key="2">
    <source>
        <dbReference type="Proteomes" id="UP000241507"/>
    </source>
</evidence>
<dbReference type="EMBL" id="CP028136">
    <property type="protein sequence ID" value="AVR44766.1"/>
    <property type="molecule type" value="Genomic_DNA"/>
</dbReference>
<reference evidence="2" key="1">
    <citation type="submission" date="2018-03" db="EMBL/GenBank/DDBJ databases">
        <title>Gramella fulva sp. nov., isolated from a dry surface of tidal flat.</title>
        <authorList>
            <person name="Hwang S.H."/>
            <person name="Hwang W.M."/>
            <person name="Kang K."/>
            <person name="Ahn T.-Y."/>
        </authorList>
    </citation>
    <scope>NUCLEOTIDE SEQUENCE [LARGE SCALE GENOMIC DNA]</scope>
    <source>
        <strain evidence="2">SH35</strain>
    </source>
</reference>
<dbReference type="KEGG" id="grs:C7S20_05515"/>